<reference evidence="1" key="1">
    <citation type="journal article" date="2014" name="Front. Microbiol.">
        <title>High frequency of phylogenetically diverse reductive dehalogenase-homologous genes in deep subseafloor sedimentary metagenomes.</title>
        <authorList>
            <person name="Kawai M."/>
            <person name="Futagami T."/>
            <person name="Toyoda A."/>
            <person name="Takaki Y."/>
            <person name="Nishi S."/>
            <person name="Hori S."/>
            <person name="Arai W."/>
            <person name="Tsubouchi T."/>
            <person name="Morono Y."/>
            <person name="Uchiyama I."/>
            <person name="Ito T."/>
            <person name="Fujiyama A."/>
            <person name="Inagaki F."/>
            <person name="Takami H."/>
        </authorList>
    </citation>
    <scope>NUCLEOTIDE SEQUENCE</scope>
    <source>
        <strain evidence="1">Expedition CK06-06</strain>
    </source>
</reference>
<accession>X1NM62</accession>
<organism evidence="1">
    <name type="scientific">marine sediment metagenome</name>
    <dbReference type="NCBI Taxonomy" id="412755"/>
    <lineage>
        <taxon>unclassified sequences</taxon>
        <taxon>metagenomes</taxon>
        <taxon>ecological metagenomes</taxon>
    </lineage>
</organism>
<comment type="caution">
    <text evidence="1">The sequence shown here is derived from an EMBL/GenBank/DDBJ whole genome shotgun (WGS) entry which is preliminary data.</text>
</comment>
<evidence type="ECO:0000313" key="1">
    <source>
        <dbReference type="EMBL" id="GAI27885.1"/>
    </source>
</evidence>
<sequence>MIDLKDVGETIKNRRLVVTQNDRGDTLTGYLIEKKTDKQGKIILIFEDRYGERVEGSLSRFSHYPVPVG</sequence>
<protein>
    <submittedName>
        <fullName evidence="1">Uncharacterized protein</fullName>
    </submittedName>
</protein>
<gene>
    <name evidence="1" type="ORF">S06H3_34184</name>
</gene>
<proteinExistence type="predicted"/>
<name>X1NM62_9ZZZZ</name>
<dbReference type="EMBL" id="BARV01020485">
    <property type="protein sequence ID" value="GAI27885.1"/>
    <property type="molecule type" value="Genomic_DNA"/>
</dbReference>
<dbReference type="AlphaFoldDB" id="X1NM62"/>